<gene>
    <name evidence="3" type="ORF">KDU71_06080</name>
</gene>
<dbReference type="SUPFAM" id="SSF52540">
    <property type="entry name" value="P-loop containing nucleoside triphosphate hydrolases"/>
    <property type="match status" value="1"/>
</dbReference>
<dbReference type="EMBL" id="JAGTAR010000007">
    <property type="protein sequence ID" value="MBR8535118.1"/>
    <property type="molecule type" value="Genomic_DNA"/>
</dbReference>
<comment type="caution">
    <text evidence="3">The sequence shown here is derived from an EMBL/GenBank/DDBJ whole genome shotgun (WGS) entry which is preliminary data.</text>
</comment>
<name>A0A941F2W4_9BACT</name>
<dbReference type="RefSeq" id="WP_212189025.1">
    <property type="nucleotide sequence ID" value="NZ_JAGTAR010000007.1"/>
</dbReference>
<reference evidence="3" key="2">
    <citation type="submission" date="2021-04" db="EMBL/GenBank/DDBJ databases">
        <authorList>
            <person name="Zhang T."/>
            <person name="Zhang Y."/>
            <person name="Lu D."/>
            <person name="Zuo D."/>
            <person name="Du Z."/>
        </authorList>
    </citation>
    <scope>NUCLEOTIDE SEQUENCE</scope>
    <source>
        <strain evidence="3">JR1</strain>
    </source>
</reference>
<reference evidence="3" key="1">
    <citation type="journal article" date="2018" name="Int. J. Syst. Evol. Microbiol.">
        <title>Carboxylicivirga sediminis sp. nov., isolated from coastal sediment.</title>
        <authorList>
            <person name="Wang F.Q."/>
            <person name="Ren L.H."/>
            <person name="Zou R.J."/>
            <person name="Sun Y.Z."/>
            <person name="Liu X.J."/>
            <person name="Jiang F."/>
            <person name="Liu L.J."/>
        </authorList>
    </citation>
    <scope>NUCLEOTIDE SEQUENCE</scope>
    <source>
        <strain evidence="3">JR1</strain>
    </source>
</reference>
<dbReference type="Pfam" id="PF13166">
    <property type="entry name" value="AAA_13"/>
    <property type="match status" value="1"/>
</dbReference>
<keyword evidence="1" id="KW-0175">Coiled coil</keyword>
<accession>A0A941F2W4</accession>
<dbReference type="InterPro" id="IPR026866">
    <property type="entry name" value="CR006_AAA"/>
</dbReference>
<dbReference type="AlphaFoldDB" id="A0A941F2W4"/>
<evidence type="ECO:0000313" key="3">
    <source>
        <dbReference type="EMBL" id="MBR8535118.1"/>
    </source>
</evidence>
<dbReference type="Gene3D" id="3.40.50.300">
    <property type="entry name" value="P-loop containing nucleotide triphosphate hydrolases"/>
    <property type="match status" value="1"/>
</dbReference>
<feature type="coiled-coil region" evidence="1">
    <location>
        <begin position="404"/>
        <end position="438"/>
    </location>
</feature>
<feature type="coiled-coil region" evidence="1">
    <location>
        <begin position="464"/>
        <end position="498"/>
    </location>
</feature>
<feature type="coiled-coil region" evidence="1">
    <location>
        <begin position="323"/>
        <end position="376"/>
    </location>
</feature>
<protein>
    <submittedName>
        <fullName evidence="3">AAA family ATPase</fullName>
    </submittedName>
</protein>
<evidence type="ECO:0000259" key="2">
    <source>
        <dbReference type="Pfam" id="PF13166"/>
    </source>
</evidence>
<dbReference type="Proteomes" id="UP000679220">
    <property type="component" value="Unassembled WGS sequence"/>
</dbReference>
<sequence>MIERITSIKNLAVFKNFDWNTAVVDAESNVFDFKKVNIIYGRNYSGKTTLSRVVRALETGGISDKYENPELNIKVKDNADVTHSDFSSHDKTIRVFNEDFIKDNLKFIVNPDESIQPFAILGGDNNIIEQEINDLKDKLGSNEEGGETKLYQELKSLNDLCQGAKTNHKTATDTLNNQIKTKALDRQSGIKYKSEKFGDQNYSVRKLEKEIQLVLKDDFKPLTDTEKKETEEILTEKKKDPIKGLPQLQLNFKAYSDLTKEIVTRKIGKSDKIEELVKNAVLNRWVSEGKKLHQAERKICAFCNNEITAERWSELDRHFDEESNILEKDINNLLSKLTSEKQQISSASGLKKDDFYIEFHKDLEQLSEEYKTTKEDYISSIDLLEEQLNNRKSDLLNEKIFDEVKNHIEDLEKLRTSFDELRKKSDDYSDQLATKQEDAKKNLRLKEVYDFVLNINYNDQISNIATLKTKEETEENKKKSKQSEIDDILAQITEKQKELKDESKGADKVNEYLNDFFGHDFLTLKAVEYNDSESGDKKYRFEIHREDKKAHHLSEGECSLIAFCYFMAKLQDVDTKTKKPIIWIDDPISSLDSNHIFFIYTLINTQIFGEEDFEQLFISTHNLEFLKFLKRLPGAETKKETKTKYRYLLVERIDNESTLKLMPEFLREYVTEFNYLFSQIYKCSQIDNVTDSNYTVFYNFGNNARKFLEIFLYYKYPDSSGQSDKMKTFFGDENIPAVLTDRINNEYSHLSGVFERGGTVVEVPEMKKAAEKIINSLKSDRKQYEALLRSIGKTEEADDFAQQSTNGDSAVVNTITNHEKELVKVFNGNRVILELKNVVGVRNHKIFQNEYLTPAIGNGLVKETRKRGKKKQYCLTDAGTELKNRLNHEEGL</sequence>
<evidence type="ECO:0000313" key="4">
    <source>
        <dbReference type="Proteomes" id="UP000679220"/>
    </source>
</evidence>
<feature type="domain" description="Protein CR006 P-loop" evidence="2">
    <location>
        <begin position="24"/>
        <end position="773"/>
    </location>
</feature>
<keyword evidence="4" id="KW-1185">Reference proteome</keyword>
<dbReference type="InterPro" id="IPR027417">
    <property type="entry name" value="P-loop_NTPase"/>
</dbReference>
<organism evidence="3 4">
    <name type="scientific">Carboxylicivirga sediminis</name>
    <dbReference type="NCBI Taxonomy" id="2006564"/>
    <lineage>
        <taxon>Bacteria</taxon>
        <taxon>Pseudomonadati</taxon>
        <taxon>Bacteroidota</taxon>
        <taxon>Bacteroidia</taxon>
        <taxon>Marinilabiliales</taxon>
        <taxon>Marinilabiliaceae</taxon>
        <taxon>Carboxylicivirga</taxon>
    </lineage>
</organism>
<evidence type="ECO:0000256" key="1">
    <source>
        <dbReference type="SAM" id="Coils"/>
    </source>
</evidence>
<proteinExistence type="predicted"/>